<evidence type="ECO:0000256" key="1">
    <source>
        <dbReference type="SAM" id="MobiDB-lite"/>
    </source>
</evidence>
<name>A0A840MWF5_9PROT</name>
<evidence type="ECO:0000313" key="3">
    <source>
        <dbReference type="Proteomes" id="UP000575898"/>
    </source>
</evidence>
<keyword evidence="3" id="KW-1185">Reference proteome</keyword>
<evidence type="ECO:0000313" key="2">
    <source>
        <dbReference type="EMBL" id="MBB5019501.1"/>
    </source>
</evidence>
<dbReference type="Proteomes" id="UP000575898">
    <property type="component" value="Unassembled WGS sequence"/>
</dbReference>
<proteinExistence type="predicted"/>
<accession>A0A840MWF5</accession>
<sequence>MAPIRAIDQPSTSLPGEADRPTVARDITLGNDWLYECPLHQDEIAIGGNNMTFEIHLQADKRKAAEAALGKAVQ</sequence>
<reference evidence="2 3" key="1">
    <citation type="submission" date="2020-08" db="EMBL/GenBank/DDBJ databases">
        <title>Genomic Encyclopedia of Type Strains, Phase IV (KMG-IV): sequencing the most valuable type-strain genomes for metagenomic binning, comparative biology and taxonomic classification.</title>
        <authorList>
            <person name="Goeker M."/>
        </authorList>
    </citation>
    <scope>NUCLEOTIDE SEQUENCE [LARGE SCALE GENOMIC DNA]</scope>
    <source>
        <strain evidence="2 3">DSM 27165</strain>
    </source>
</reference>
<protein>
    <submittedName>
        <fullName evidence="2">Uncharacterized protein</fullName>
    </submittedName>
</protein>
<dbReference type="EMBL" id="JACHHY010000017">
    <property type="protein sequence ID" value="MBB5019501.1"/>
    <property type="molecule type" value="Genomic_DNA"/>
</dbReference>
<dbReference type="AlphaFoldDB" id="A0A840MWF5"/>
<gene>
    <name evidence="2" type="ORF">HNQ59_002803</name>
</gene>
<organism evidence="2 3">
    <name type="scientific">Chitinivorax tropicus</name>
    <dbReference type="NCBI Taxonomy" id="714531"/>
    <lineage>
        <taxon>Bacteria</taxon>
        <taxon>Pseudomonadati</taxon>
        <taxon>Pseudomonadota</taxon>
        <taxon>Betaproteobacteria</taxon>
        <taxon>Chitinivorax</taxon>
    </lineage>
</organism>
<comment type="caution">
    <text evidence="2">The sequence shown here is derived from an EMBL/GenBank/DDBJ whole genome shotgun (WGS) entry which is preliminary data.</text>
</comment>
<feature type="region of interest" description="Disordered" evidence="1">
    <location>
        <begin position="1"/>
        <end position="21"/>
    </location>
</feature>